<dbReference type="EMBL" id="NAJQ01000735">
    <property type="protein sequence ID" value="TKA65434.1"/>
    <property type="molecule type" value="Genomic_DNA"/>
</dbReference>
<dbReference type="Proteomes" id="UP000309340">
    <property type="component" value="Unassembled WGS sequence"/>
</dbReference>
<evidence type="ECO:0008006" key="3">
    <source>
        <dbReference type="Google" id="ProtNLM"/>
    </source>
</evidence>
<evidence type="ECO:0000313" key="2">
    <source>
        <dbReference type="Proteomes" id="UP000309340"/>
    </source>
</evidence>
<dbReference type="Gene3D" id="3.40.50.1110">
    <property type="entry name" value="SGNH hydrolase"/>
    <property type="match status" value="1"/>
</dbReference>
<reference evidence="1 2" key="1">
    <citation type="submission" date="2017-03" db="EMBL/GenBank/DDBJ databases">
        <title>Genomes of endolithic fungi from Antarctica.</title>
        <authorList>
            <person name="Coleine C."/>
            <person name="Masonjones S."/>
            <person name="Stajich J.E."/>
        </authorList>
    </citation>
    <scope>NUCLEOTIDE SEQUENCE [LARGE SCALE GENOMIC DNA]</scope>
    <source>
        <strain evidence="1 2">CCFEE 5184</strain>
    </source>
</reference>
<name>A0A4U0WPY0_9PEZI</name>
<gene>
    <name evidence="1" type="ORF">B0A55_10600</name>
</gene>
<keyword evidence="2" id="KW-1185">Reference proteome</keyword>
<accession>A0A4U0WPY0</accession>
<protein>
    <recommendedName>
        <fullName evidence="3">SGNH hydrolase-type esterase domain-containing protein</fullName>
    </recommendedName>
</protein>
<dbReference type="SUPFAM" id="SSF52266">
    <property type="entry name" value="SGNH hydrolase"/>
    <property type="match status" value="1"/>
</dbReference>
<dbReference type="OrthoDB" id="2150942at2759"/>
<comment type="caution">
    <text evidence="1">The sequence shown here is derived from an EMBL/GenBank/DDBJ whole genome shotgun (WGS) entry which is preliminary data.</text>
</comment>
<evidence type="ECO:0000313" key="1">
    <source>
        <dbReference type="EMBL" id="TKA65434.1"/>
    </source>
</evidence>
<dbReference type="InterPro" id="IPR036514">
    <property type="entry name" value="SGNH_hydro_sf"/>
</dbReference>
<dbReference type="AlphaFoldDB" id="A0A4U0WPY0"/>
<organism evidence="1 2">
    <name type="scientific">Friedmanniomyces simplex</name>
    <dbReference type="NCBI Taxonomy" id="329884"/>
    <lineage>
        <taxon>Eukaryota</taxon>
        <taxon>Fungi</taxon>
        <taxon>Dikarya</taxon>
        <taxon>Ascomycota</taxon>
        <taxon>Pezizomycotina</taxon>
        <taxon>Dothideomycetes</taxon>
        <taxon>Dothideomycetidae</taxon>
        <taxon>Mycosphaerellales</taxon>
        <taxon>Teratosphaeriaceae</taxon>
        <taxon>Friedmanniomyces</taxon>
    </lineage>
</organism>
<sequence>MSTARKINPLAFYTEWAGHPVSDLVNVHSTIQTERPGKPIVYLAGDSSLDNKAWVPSSGPGGEPLPAAVPDHYSAFLTSLKPKPDVAFWLNHFLGHNATALNTAVEASLLRQRDATLLPHDEFIRDHIQPEDILIVSIGANDIALSPTASTMRHMFQLAWLTPLSSIERGTASSLAYFKHMFGDQTKNYIARLIKKRKPRVCVVCMIYYPLKAGAGVQPSWADTQLKALGYGRYPGQLQAAIKKMYEQATSTINIEGTTVVPCPLFETMDGKTKEDYTARVEPSVHGGEKMAAHLVRLLDGSLPSSDPTPVVGR</sequence>
<proteinExistence type="predicted"/>